<evidence type="ECO:0000256" key="2">
    <source>
        <dbReference type="ARBA" id="ARBA00001946"/>
    </source>
</evidence>
<dbReference type="GO" id="GO:0046872">
    <property type="term" value="F:metal ion binding"/>
    <property type="evidence" value="ECO:0007669"/>
    <property type="project" value="UniProtKB-KW"/>
</dbReference>
<keyword evidence="6" id="KW-0464">Manganese</keyword>
<proteinExistence type="predicted"/>
<keyword evidence="5" id="KW-0460">Magnesium</keyword>
<dbReference type="GO" id="GO:0016818">
    <property type="term" value="F:hydrolase activity, acting on acid anhydrides, in phosphorus-containing anhydrides"/>
    <property type="evidence" value="ECO:0007669"/>
    <property type="project" value="InterPro"/>
</dbReference>
<evidence type="ECO:0000313" key="8">
    <source>
        <dbReference type="EMBL" id="NHT75174.1"/>
    </source>
</evidence>
<comment type="cofactor">
    <cofactor evidence="1">
        <name>Mn(2+)</name>
        <dbReference type="ChEBI" id="CHEBI:29035"/>
    </cofactor>
</comment>
<dbReference type="InterPro" id="IPR000086">
    <property type="entry name" value="NUDIX_hydrolase_dom"/>
</dbReference>
<evidence type="ECO:0000256" key="6">
    <source>
        <dbReference type="ARBA" id="ARBA00023211"/>
    </source>
</evidence>
<dbReference type="InterPro" id="IPR015797">
    <property type="entry name" value="NUDIX_hydrolase-like_dom_sf"/>
</dbReference>
<dbReference type="Proteomes" id="UP001155840">
    <property type="component" value="Unassembled WGS sequence"/>
</dbReference>
<name>A0AA43ZC91_9HYPH</name>
<reference evidence="8" key="1">
    <citation type="submission" date="2020-03" db="EMBL/GenBank/DDBJ databases">
        <title>Ferranicluibacter endophyticum gen. nov., sp. nov., a new genus isolated from Rubus ulmifolius Schott. stem.</title>
        <authorList>
            <person name="Roca-Couso R."/>
            <person name="Flores-Felix J.D."/>
            <person name="Igual J.M."/>
            <person name="Rivas R."/>
        </authorList>
    </citation>
    <scope>NUCLEOTIDE SEQUENCE</scope>
    <source>
        <strain evidence="8">CRRU44</strain>
    </source>
</reference>
<keyword evidence="3" id="KW-0479">Metal-binding</keyword>
<dbReference type="RefSeq" id="WP_167127624.1">
    <property type="nucleotide sequence ID" value="NZ_JAANCM010000002.1"/>
</dbReference>
<feature type="domain" description="Nudix hydrolase" evidence="7">
    <location>
        <begin position="23"/>
        <end position="209"/>
    </location>
</feature>
<evidence type="ECO:0000256" key="5">
    <source>
        <dbReference type="ARBA" id="ARBA00022842"/>
    </source>
</evidence>
<dbReference type="EMBL" id="JAANCM010000002">
    <property type="protein sequence ID" value="NHT75174.1"/>
    <property type="molecule type" value="Genomic_DNA"/>
</dbReference>
<comment type="caution">
    <text evidence="8">The sequence shown here is derived from an EMBL/GenBank/DDBJ whole genome shotgun (WGS) entry which is preliminary data.</text>
</comment>
<sequence length="238" mass="26131">MRIDDAATGGTSDTATTPAGALRPRLAASILLLDRSDGVVRVLVGRRSKQHVFMPDVHVFPGGRRDPGDHRIAFASDLPAPLIDRLVGIYRGRLSVSAVRALALAALRELHEETSLAVGPSCRPSCSGSLPFRPELERLRYVARALTPPGHVRRFDTHFFALFTDEVELDLDGLQDSRELEDLRWVPVGNPSAVSIPDITARILEALHTRLDADPLLGFDGTVPYFHVRNGRPIRDLL</sequence>
<keyword evidence="4" id="KW-0378">Hydrolase</keyword>
<protein>
    <submittedName>
        <fullName evidence="8">NUDIX domain-containing protein</fullName>
    </submittedName>
</protein>
<accession>A0AA43ZC91</accession>
<evidence type="ECO:0000259" key="7">
    <source>
        <dbReference type="PROSITE" id="PS51462"/>
    </source>
</evidence>
<dbReference type="Gene3D" id="3.90.79.10">
    <property type="entry name" value="Nucleoside Triphosphate Pyrophosphohydrolase"/>
    <property type="match status" value="2"/>
</dbReference>
<evidence type="ECO:0000256" key="4">
    <source>
        <dbReference type="ARBA" id="ARBA00022801"/>
    </source>
</evidence>
<gene>
    <name evidence="8" type="ORF">G8E10_05320</name>
</gene>
<dbReference type="PROSITE" id="PS51462">
    <property type="entry name" value="NUDIX"/>
    <property type="match status" value="1"/>
</dbReference>
<dbReference type="SUPFAM" id="SSF55811">
    <property type="entry name" value="Nudix"/>
    <property type="match status" value="1"/>
</dbReference>
<evidence type="ECO:0000256" key="1">
    <source>
        <dbReference type="ARBA" id="ARBA00001936"/>
    </source>
</evidence>
<comment type="cofactor">
    <cofactor evidence="2">
        <name>Mg(2+)</name>
        <dbReference type="ChEBI" id="CHEBI:18420"/>
    </cofactor>
</comment>
<evidence type="ECO:0000313" key="9">
    <source>
        <dbReference type="Proteomes" id="UP001155840"/>
    </source>
</evidence>
<organism evidence="8 9">
    <name type="scientific">Ferranicluibacter rubi</name>
    <dbReference type="NCBI Taxonomy" id="2715133"/>
    <lineage>
        <taxon>Bacteria</taxon>
        <taxon>Pseudomonadati</taxon>
        <taxon>Pseudomonadota</taxon>
        <taxon>Alphaproteobacteria</taxon>
        <taxon>Hyphomicrobiales</taxon>
        <taxon>Rhizobiaceae</taxon>
        <taxon>Ferranicluibacter</taxon>
    </lineage>
</organism>
<keyword evidence="9" id="KW-1185">Reference proteome</keyword>
<dbReference type="PANTHER" id="PTHR12318">
    <property type="entry name" value="TESTOSTERONE-REGULATED PROTEIN RP2"/>
    <property type="match status" value="1"/>
</dbReference>
<evidence type="ECO:0000256" key="3">
    <source>
        <dbReference type="ARBA" id="ARBA00022723"/>
    </source>
</evidence>
<dbReference type="PANTHER" id="PTHR12318:SF0">
    <property type="entry name" value="ACYL-COENZYME A DIPHOSPHATASE NUDT19"/>
    <property type="match status" value="1"/>
</dbReference>
<dbReference type="InterPro" id="IPR039121">
    <property type="entry name" value="NUDT19"/>
</dbReference>
<dbReference type="AlphaFoldDB" id="A0AA43ZC91"/>